<dbReference type="GO" id="GO:0005737">
    <property type="term" value="C:cytoplasm"/>
    <property type="evidence" value="ECO:0007669"/>
    <property type="project" value="TreeGrafter"/>
</dbReference>
<evidence type="ECO:0000259" key="2">
    <source>
        <dbReference type="Pfam" id="PF01979"/>
    </source>
</evidence>
<protein>
    <submittedName>
        <fullName evidence="3">Dihydroorotase (AllB)</fullName>
        <ecNumber evidence="3">3.5.2.5</ecNumber>
    </submittedName>
</protein>
<dbReference type="PANTHER" id="PTHR43668">
    <property type="entry name" value="ALLANTOINASE"/>
    <property type="match status" value="1"/>
</dbReference>
<evidence type="ECO:0000256" key="1">
    <source>
        <dbReference type="ARBA" id="ARBA00008829"/>
    </source>
</evidence>
<reference evidence="3" key="1">
    <citation type="journal article" date="2014" name="Genome Biol. Evol.">
        <title>Pangenome evidence for extensive interdomain horizontal transfer affecting lineage core and shell genes in uncultured planktonic thaumarchaeota and euryarchaeota.</title>
        <authorList>
            <person name="Deschamps P."/>
            <person name="Zivanovic Y."/>
            <person name="Moreira D."/>
            <person name="Rodriguez-Valera F."/>
            <person name="Lopez-Garcia P."/>
        </authorList>
    </citation>
    <scope>NUCLEOTIDE SEQUENCE</scope>
</reference>
<organism evidence="3">
    <name type="scientific">uncultured marine thaumarchaeote AD1000_24_H07</name>
    <dbReference type="NCBI Taxonomy" id="1455902"/>
    <lineage>
        <taxon>Archaea</taxon>
        <taxon>Nitrososphaerota</taxon>
        <taxon>environmental samples</taxon>
    </lineage>
</organism>
<dbReference type="SUPFAM" id="SSF51556">
    <property type="entry name" value="Metallo-dependent hydrolases"/>
    <property type="match status" value="1"/>
</dbReference>
<dbReference type="GO" id="GO:0004038">
    <property type="term" value="F:allantoinase activity"/>
    <property type="evidence" value="ECO:0007669"/>
    <property type="project" value="UniProtKB-EC"/>
</dbReference>
<dbReference type="InterPro" id="IPR050138">
    <property type="entry name" value="DHOase/Allantoinase_Hydrolase"/>
</dbReference>
<dbReference type="EC" id="3.5.2.5" evidence="3"/>
<dbReference type="SUPFAM" id="SSF51338">
    <property type="entry name" value="Composite domain of metallo-dependent hydrolases"/>
    <property type="match status" value="1"/>
</dbReference>
<dbReference type="InterPro" id="IPR006680">
    <property type="entry name" value="Amidohydro-rel"/>
</dbReference>
<sequence length="453" mass="49318">MLDLVIRNSRLFTPEGIISGGLGIKSGIISIISNDSNLPKADRVIDAKERLVIPGLFDTHVHFRSPESDIEGFESGSRAAASTGITTVFDMPGSNPGVISSSALSNKVKHLSNSSIVDYGLYAGIGENNLNSVSELSESGAIAFKTFMTPSASYSVNSDHSLYDLLTRVSKTNLRACFHAENPDLINFFTDNLQSQDRSDPMAHPESRPNIVEYESISKILHLSKSTQTNVHIVHMSTKEGVLLFEAAKKNDQNVSVETCPQYLVLDQDLMRTHGPHAKINPPLRTPDDQAALWRGLQNGTIDIITSDHAPHPGSSKDLGWDDIWASPPGSPGVEATTPIMLTAVNNGKISIERLISVMSTAPAKIFNLFPKKGVLQIGSDADIVILDMKSEYKLQSENLHTKVKDGFLYDGWKVKGKPIFTIVRGKIVMEDGDVIGKPGWGEFLKPLSSTSR</sequence>
<evidence type="ECO:0000313" key="3">
    <source>
        <dbReference type="EMBL" id="AIE92594.1"/>
    </source>
</evidence>
<dbReference type="InterPro" id="IPR032466">
    <property type="entry name" value="Metal_Hydrolase"/>
</dbReference>
<proteinExistence type="inferred from homology"/>
<gene>
    <name evidence="3" type="primary">allB</name>
</gene>
<dbReference type="EMBL" id="KF900370">
    <property type="protein sequence ID" value="AIE92594.1"/>
    <property type="molecule type" value="Genomic_DNA"/>
</dbReference>
<accession>A0A075FMG6</accession>
<dbReference type="PANTHER" id="PTHR43668:SF2">
    <property type="entry name" value="ALLANTOINASE"/>
    <property type="match status" value="1"/>
</dbReference>
<dbReference type="GO" id="GO:0006145">
    <property type="term" value="P:purine nucleobase catabolic process"/>
    <property type="evidence" value="ECO:0007669"/>
    <property type="project" value="TreeGrafter"/>
</dbReference>
<dbReference type="FunFam" id="3.20.20.140:FF:000174">
    <property type="entry name" value="Dihydropyrimidinase-related protein 2"/>
    <property type="match status" value="1"/>
</dbReference>
<dbReference type="AlphaFoldDB" id="A0A075FMG6"/>
<dbReference type="Pfam" id="PF01979">
    <property type="entry name" value="Amidohydro_1"/>
    <property type="match status" value="1"/>
</dbReference>
<comment type="similarity">
    <text evidence="1">Belongs to the metallo-dependent hydrolases superfamily. Hydantoinase/dihydropyrimidinase family.</text>
</comment>
<dbReference type="Gene3D" id="3.20.20.140">
    <property type="entry name" value="Metal-dependent hydrolases"/>
    <property type="match status" value="1"/>
</dbReference>
<dbReference type="Gene3D" id="2.30.40.10">
    <property type="entry name" value="Urease, subunit C, domain 1"/>
    <property type="match status" value="1"/>
</dbReference>
<keyword evidence="3" id="KW-0378">Hydrolase</keyword>
<dbReference type="NCBIfam" id="TIGR00857">
    <property type="entry name" value="pyrC_multi"/>
    <property type="match status" value="1"/>
</dbReference>
<dbReference type="InterPro" id="IPR011059">
    <property type="entry name" value="Metal-dep_hydrolase_composite"/>
</dbReference>
<name>A0A075FMG6_9ARCH</name>
<feature type="domain" description="Amidohydrolase-related" evidence="2">
    <location>
        <begin position="51"/>
        <end position="429"/>
    </location>
</feature>